<dbReference type="GO" id="GO:0005739">
    <property type="term" value="C:mitochondrion"/>
    <property type="evidence" value="ECO:0007669"/>
    <property type="project" value="TreeGrafter"/>
</dbReference>
<dbReference type="PROSITE" id="PS00895">
    <property type="entry name" value="3_HYDROXYISOBUT_DH"/>
    <property type="match status" value="1"/>
</dbReference>
<dbReference type="InterPro" id="IPR036291">
    <property type="entry name" value="NAD(P)-bd_dom_sf"/>
</dbReference>
<keyword evidence="3" id="KW-1185">Reference proteome</keyword>
<dbReference type="SUPFAM" id="SSF51735">
    <property type="entry name" value="NAD(P)-binding Rossmann-fold domains"/>
    <property type="match status" value="1"/>
</dbReference>
<accession>A0A319BF52</accession>
<feature type="domain" description="6-phosphogluconate dehydrogenase NADP-binding" evidence="1">
    <location>
        <begin position="8"/>
        <end position="116"/>
    </location>
</feature>
<gene>
    <name evidence="2" type="ORF">BO88DRAFT_452283</name>
</gene>
<dbReference type="GO" id="GO:0050661">
    <property type="term" value="F:NADP binding"/>
    <property type="evidence" value="ECO:0007669"/>
    <property type="project" value="InterPro"/>
</dbReference>
<dbReference type="Gene3D" id="3.40.50.720">
    <property type="entry name" value="NAD(P)-binding Rossmann-like Domain"/>
    <property type="match status" value="1"/>
</dbReference>
<evidence type="ECO:0000313" key="3">
    <source>
        <dbReference type="Proteomes" id="UP000248405"/>
    </source>
</evidence>
<dbReference type="Proteomes" id="UP000248405">
    <property type="component" value="Unassembled WGS sequence"/>
</dbReference>
<dbReference type="Pfam" id="PF03446">
    <property type="entry name" value="NAD_binding_2"/>
    <property type="match status" value="1"/>
</dbReference>
<dbReference type="InterPro" id="IPR002204">
    <property type="entry name" value="3-OH-isobutyrate_DH-rel_CS"/>
</dbReference>
<dbReference type="PANTHER" id="PTHR22981:SF81">
    <property type="entry name" value="DEHYDROGENASE, PUTATIVE-RELATED"/>
    <property type="match status" value="1"/>
</dbReference>
<dbReference type="OrthoDB" id="21615at2759"/>
<dbReference type="RefSeq" id="XP_025564555.1">
    <property type="nucleotide sequence ID" value="XM_025710681.1"/>
</dbReference>
<dbReference type="AlphaFoldDB" id="A0A319BF52"/>
<dbReference type="GO" id="GO:0008442">
    <property type="term" value="F:3-hydroxyisobutyrate dehydrogenase activity"/>
    <property type="evidence" value="ECO:0007669"/>
    <property type="project" value="TreeGrafter"/>
</dbReference>
<reference evidence="2" key="1">
    <citation type="submission" date="2016-12" db="EMBL/GenBank/DDBJ databases">
        <title>The genomes of Aspergillus section Nigri reveals drivers in fungal speciation.</title>
        <authorList>
            <consortium name="DOE Joint Genome Institute"/>
            <person name="Vesth T.C."/>
            <person name="Nybo J."/>
            <person name="Theobald S."/>
            <person name="Brandl J."/>
            <person name="Frisvad J.C."/>
            <person name="Nielsen K.F."/>
            <person name="Lyhne E.K."/>
            <person name="Kogle M.E."/>
            <person name="Kuo A."/>
            <person name="Riley R."/>
            <person name="Clum A."/>
            <person name="Nolan M."/>
            <person name="Lipzen A."/>
            <person name="Salamov A."/>
            <person name="Henrissat B."/>
            <person name="Wiebenga A."/>
            <person name="De Vries R.P."/>
            <person name="Grigoriev I.V."/>
            <person name="Mortensen U.H."/>
            <person name="Andersen M.R."/>
            <person name="Baker S.E."/>
        </authorList>
    </citation>
    <scope>NUCLEOTIDE SEQUENCE [LARGE SCALE GENOMIC DNA]</scope>
    <source>
        <strain evidence="2">CBS 113365</strain>
    </source>
</reference>
<evidence type="ECO:0000313" key="2">
    <source>
        <dbReference type="EMBL" id="PYH70761.1"/>
    </source>
</evidence>
<dbReference type="EMBL" id="KZ821620">
    <property type="protein sequence ID" value="PYH70761.1"/>
    <property type="molecule type" value="Genomic_DNA"/>
</dbReference>
<sequence length="120" mass="13184">MTADTTENIAFIGLGAMGYAMAQNVRKSMPSTGRLYIFDVFCSACERLQTEMEGTGAVVVVESAREAVEQAPTVISIVPNTADIRQVYLNKENRVIAATRRTEHLILEYSTISARAIRVL</sequence>
<organism evidence="2 3">
    <name type="scientific">Aspergillus vadensis (strain CBS 113365 / IMI 142717 / IBT 24658)</name>
    <dbReference type="NCBI Taxonomy" id="1448311"/>
    <lineage>
        <taxon>Eukaryota</taxon>
        <taxon>Fungi</taxon>
        <taxon>Dikarya</taxon>
        <taxon>Ascomycota</taxon>
        <taxon>Pezizomycotina</taxon>
        <taxon>Eurotiomycetes</taxon>
        <taxon>Eurotiomycetidae</taxon>
        <taxon>Eurotiales</taxon>
        <taxon>Aspergillaceae</taxon>
        <taxon>Aspergillus</taxon>
        <taxon>Aspergillus subgen. Circumdati</taxon>
    </lineage>
</organism>
<evidence type="ECO:0000259" key="1">
    <source>
        <dbReference type="Pfam" id="PF03446"/>
    </source>
</evidence>
<name>A0A319BF52_ASPVC</name>
<dbReference type="GeneID" id="37215273"/>
<protein>
    <recommendedName>
        <fullName evidence="1">6-phosphogluconate dehydrogenase NADP-binding domain-containing protein</fullName>
    </recommendedName>
</protein>
<dbReference type="GO" id="GO:0006574">
    <property type="term" value="P:L-valine catabolic process"/>
    <property type="evidence" value="ECO:0007669"/>
    <property type="project" value="TreeGrafter"/>
</dbReference>
<dbReference type="PANTHER" id="PTHR22981">
    <property type="entry name" value="3-HYDROXYISOBUTYRATE DEHYDROGENASE-RELATED"/>
    <property type="match status" value="1"/>
</dbReference>
<proteinExistence type="predicted"/>
<dbReference type="InterPro" id="IPR006115">
    <property type="entry name" value="6PGDH_NADP-bd"/>
</dbReference>